<gene>
    <name evidence="1" type="ORF">OIU77_014692</name>
</gene>
<comment type="caution">
    <text evidence="1">The sequence shown here is derived from an EMBL/GenBank/DDBJ whole genome shotgun (WGS) entry which is preliminary data.</text>
</comment>
<dbReference type="SUPFAM" id="SSF56300">
    <property type="entry name" value="Metallo-dependent phosphatases"/>
    <property type="match status" value="1"/>
</dbReference>
<dbReference type="InterPro" id="IPR029052">
    <property type="entry name" value="Metallo-depent_PP-like"/>
</dbReference>
<evidence type="ECO:0000313" key="1">
    <source>
        <dbReference type="EMBL" id="KAJ6313236.1"/>
    </source>
</evidence>
<dbReference type="Gene3D" id="3.60.21.10">
    <property type="match status" value="1"/>
</dbReference>
<sequence length="102" mass="11567">MDCLLVPIRHRQLVTMFSAPNYRRELDNAGAVMTMDDSTHRDLQRRSPNLALEALLQLRVAPFQKVIGGCLGEPWSFASGSFIARGFTSHLLSFPFRRFIDS</sequence>
<protein>
    <submittedName>
        <fullName evidence="1">Uncharacterized protein</fullName>
    </submittedName>
</protein>
<dbReference type="Proteomes" id="UP001141253">
    <property type="component" value="Chromosome 10"/>
</dbReference>
<reference evidence="1" key="1">
    <citation type="submission" date="2022-10" db="EMBL/GenBank/DDBJ databases">
        <authorList>
            <person name="Hyden B.L."/>
            <person name="Feng K."/>
            <person name="Yates T."/>
            <person name="Jawdy S."/>
            <person name="Smart L.B."/>
            <person name="Muchero W."/>
        </authorList>
    </citation>
    <scope>NUCLEOTIDE SEQUENCE</scope>
    <source>
        <tissue evidence="1">Shoot tip</tissue>
    </source>
</reference>
<proteinExistence type="predicted"/>
<reference evidence="1" key="2">
    <citation type="journal article" date="2023" name="Int. J. Mol. Sci.">
        <title>De Novo Assembly and Annotation of 11 Diverse Shrub Willow (Salix) Genomes Reveals Novel Gene Organization in Sex-Linked Regions.</title>
        <authorList>
            <person name="Hyden B."/>
            <person name="Feng K."/>
            <person name="Yates T.B."/>
            <person name="Jawdy S."/>
            <person name="Cereghino C."/>
            <person name="Smart L.B."/>
            <person name="Muchero W."/>
        </authorList>
    </citation>
    <scope>NUCLEOTIDE SEQUENCE</scope>
    <source>
        <tissue evidence="1">Shoot tip</tissue>
    </source>
</reference>
<evidence type="ECO:0000313" key="2">
    <source>
        <dbReference type="Proteomes" id="UP001141253"/>
    </source>
</evidence>
<dbReference type="EMBL" id="JAPFFI010000024">
    <property type="protein sequence ID" value="KAJ6313236.1"/>
    <property type="molecule type" value="Genomic_DNA"/>
</dbReference>
<organism evidence="1 2">
    <name type="scientific">Salix suchowensis</name>
    <dbReference type="NCBI Taxonomy" id="1278906"/>
    <lineage>
        <taxon>Eukaryota</taxon>
        <taxon>Viridiplantae</taxon>
        <taxon>Streptophyta</taxon>
        <taxon>Embryophyta</taxon>
        <taxon>Tracheophyta</taxon>
        <taxon>Spermatophyta</taxon>
        <taxon>Magnoliopsida</taxon>
        <taxon>eudicotyledons</taxon>
        <taxon>Gunneridae</taxon>
        <taxon>Pentapetalae</taxon>
        <taxon>rosids</taxon>
        <taxon>fabids</taxon>
        <taxon>Malpighiales</taxon>
        <taxon>Salicaceae</taxon>
        <taxon>Saliceae</taxon>
        <taxon>Salix</taxon>
    </lineage>
</organism>
<accession>A0ABQ8ZZS7</accession>
<name>A0ABQ8ZZS7_9ROSI</name>
<keyword evidence="2" id="KW-1185">Reference proteome</keyword>